<feature type="domain" description="ABC transporter" evidence="4">
    <location>
        <begin position="7"/>
        <end position="243"/>
    </location>
</feature>
<organism evidence="5 6">
    <name type="scientific">Candidatus Bipolaricaulis anaerobius</name>
    <dbReference type="NCBI Taxonomy" id="2026885"/>
    <lineage>
        <taxon>Bacteria</taxon>
        <taxon>Candidatus Bipolaricaulota</taxon>
        <taxon>Candidatus Bipolaricaulia</taxon>
        <taxon>Candidatus Bipolaricaulales</taxon>
        <taxon>Candidatus Bipolaricaulaceae</taxon>
        <taxon>Candidatus Bipolaricaulis</taxon>
    </lineage>
</organism>
<dbReference type="InterPro" id="IPR003593">
    <property type="entry name" value="AAA+_ATPase"/>
</dbReference>
<reference evidence="6" key="1">
    <citation type="submission" date="2018-05" db="EMBL/GenBank/DDBJ databases">
        <authorList>
            <person name="Hao L."/>
        </authorList>
    </citation>
    <scope>NUCLEOTIDE SEQUENCE [LARGE SCALE GENOMIC DNA]</scope>
</reference>
<dbReference type="InterPro" id="IPR003439">
    <property type="entry name" value="ABC_transporter-like_ATP-bd"/>
</dbReference>
<keyword evidence="2" id="KW-0547">Nucleotide-binding</keyword>
<dbReference type="EMBL" id="LS483254">
    <property type="protein sequence ID" value="SQD93298.1"/>
    <property type="molecule type" value="Genomic_DNA"/>
</dbReference>
<dbReference type="GO" id="GO:0016887">
    <property type="term" value="F:ATP hydrolysis activity"/>
    <property type="evidence" value="ECO:0007669"/>
    <property type="project" value="InterPro"/>
</dbReference>
<dbReference type="Gene3D" id="3.40.50.300">
    <property type="entry name" value="P-loop containing nucleotide triphosphate hydrolases"/>
    <property type="match status" value="1"/>
</dbReference>
<dbReference type="InterPro" id="IPR010230">
    <property type="entry name" value="FeS-cluster_ATPase_SufC"/>
</dbReference>
<name>A0A2X3KXG8_9BACT</name>
<dbReference type="PROSITE" id="PS50893">
    <property type="entry name" value="ABC_TRANSPORTER_2"/>
    <property type="match status" value="1"/>
</dbReference>
<dbReference type="InterPro" id="IPR027417">
    <property type="entry name" value="P-loop_NTPase"/>
</dbReference>
<gene>
    <name evidence="5" type="primary">sufC</name>
    <name evidence="5" type="ORF">BARAN1_1276</name>
</gene>
<keyword evidence="6" id="KW-1185">Reference proteome</keyword>
<dbReference type="PANTHER" id="PTHR43204:SF1">
    <property type="entry name" value="ABC TRANSPORTER I FAMILY MEMBER 6, CHLOROPLASTIC"/>
    <property type="match status" value="1"/>
</dbReference>
<dbReference type="Proteomes" id="UP000249818">
    <property type="component" value="Chromosome BARAN1"/>
</dbReference>
<evidence type="ECO:0000256" key="1">
    <source>
        <dbReference type="ARBA" id="ARBA00006216"/>
    </source>
</evidence>
<dbReference type="SUPFAM" id="SSF52540">
    <property type="entry name" value="P-loop containing nucleoside triphosphate hydrolases"/>
    <property type="match status" value="1"/>
</dbReference>
<evidence type="ECO:0000256" key="2">
    <source>
        <dbReference type="ARBA" id="ARBA00022741"/>
    </source>
</evidence>
<dbReference type="InterPro" id="IPR017871">
    <property type="entry name" value="ABC_transporter-like_CS"/>
</dbReference>
<dbReference type="CDD" id="cd03217">
    <property type="entry name" value="ABC_FeS_Assembly"/>
    <property type="match status" value="1"/>
</dbReference>
<dbReference type="GO" id="GO:0005524">
    <property type="term" value="F:ATP binding"/>
    <property type="evidence" value="ECO:0007669"/>
    <property type="project" value="UniProtKB-KW"/>
</dbReference>
<evidence type="ECO:0000259" key="4">
    <source>
        <dbReference type="PROSITE" id="PS50893"/>
    </source>
</evidence>
<accession>A0A2X3KXG8</accession>
<evidence type="ECO:0000256" key="3">
    <source>
        <dbReference type="ARBA" id="ARBA00022840"/>
    </source>
</evidence>
<evidence type="ECO:0000313" key="6">
    <source>
        <dbReference type="Proteomes" id="UP000249818"/>
    </source>
</evidence>
<evidence type="ECO:0000313" key="5">
    <source>
        <dbReference type="EMBL" id="SQD93298.1"/>
    </source>
</evidence>
<dbReference type="AlphaFoldDB" id="A0A2X3KXG8"/>
<comment type="similarity">
    <text evidence="1">Belongs to the ABC transporter superfamily. Ycf16 family.</text>
</comment>
<dbReference type="PANTHER" id="PTHR43204">
    <property type="entry name" value="ABC TRANSPORTER I FAMILY MEMBER 6, CHLOROPLASTIC"/>
    <property type="match status" value="1"/>
</dbReference>
<dbReference type="SMART" id="SM00382">
    <property type="entry name" value="AAA"/>
    <property type="match status" value="1"/>
</dbReference>
<dbReference type="Pfam" id="PF00005">
    <property type="entry name" value="ABC_tran"/>
    <property type="match status" value="1"/>
</dbReference>
<protein>
    <submittedName>
        <fullName evidence="5">ABC-type transport system involved in Fe-S cluster assembly, ATPase component, FeS assembly ATPase SufC</fullName>
    </submittedName>
</protein>
<dbReference type="KEGG" id="bana:BARAN1_1276"/>
<keyword evidence="3" id="KW-0067">ATP-binding</keyword>
<dbReference type="NCBIfam" id="TIGR01978">
    <property type="entry name" value="sufC"/>
    <property type="match status" value="1"/>
</dbReference>
<proteinExistence type="inferred from homology"/>
<sequence length="243" mass="26403">MFRMPVLVVDDLHVSVEGKPILQGVDLALEPGRVHALMGPNGSGKSTLALSLAGGPGYEVTGGRARLEGEDLLSLPPFERARRGLFLAFQYPPEIEGVSLREFLRLACAERGQGFCEFQRNYPQAIARLRMEAFDGRELNVGFSGGEKKRAELLQLYLLKPKVALLDEPDSGVDVDALRLIAGAIRDLADGGAAVLIITHYPRILDHVPPAEVFILDGGRIVERGGPELARRIGEEGFEVVRG</sequence>
<dbReference type="PROSITE" id="PS00211">
    <property type="entry name" value="ABC_TRANSPORTER_1"/>
    <property type="match status" value="1"/>
</dbReference>